<dbReference type="InterPro" id="IPR007146">
    <property type="entry name" value="Sas10/Utp3/C1D"/>
</dbReference>
<name>A0A5J5EI50_9PEZI</name>
<evidence type="ECO:0008006" key="4">
    <source>
        <dbReference type="Google" id="ProtNLM"/>
    </source>
</evidence>
<gene>
    <name evidence="2" type="ORF">FN846DRAFT_972137</name>
</gene>
<dbReference type="Pfam" id="PF04000">
    <property type="entry name" value="Sas10_Utp3"/>
    <property type="match status" value="1"/>
</dbReference>
<feature type="region of interest" description="Disordered" evidence="1">
    <location>
        <begin position="270"/>
        <end position="296"/>
    </location>
</feature>
<dbReference type="FunCoup" id="A0A5J5EI50">
    <property type="interactions" value="1186"/>
</dbReference>
<dbReference type="OrthoDB" id="203440at2759"/>
<dbReference type="EMBL" id="VXIS01000303">
    <property type="protein sequence ID" value="KAA8894911.1"/>
    <property type="molecule type" value="Genomic_DNA"/>
</dbReference>
<sequence length="392" mass="42839">MHTRHAKTPPLHHNPKILIDADRAKLLHSTLPAMTTPEDLLSTLTTLTESLTSALTPLPDPSDSAKIAPPKHGISLLDVKNDVLLSYLHNLAFLSLLRLKGGKFENHEAVADLAKLRLLLERGVKPSEQKLKYQIDKVVIAAAEKEEGSKKSSKQGGQEEEEEEEESSGSESDDVSGSDSDDGEARRKSLLAAATNPSDLAHRPNPASLLIKEKTTRAGAKESAPGIYKPPRIAATAMPGLPTTDARERKSRDPVRSHLLEDFVGDELSAAPLPLPSVGTTIVQGGRGHKSAKDRRVELERQEFEEANLVRLPKVSKKEAAKAKRHNRDTFGGEDWRSFAGDLDKLTRNAGKSNRGGKALENSRKRGPNEDGGRELGTHYEARKRLAKRRKA</sequence>
<feature type="region of interest" description="Disordered" evidence="1">
    <location>
        <begin position="145"/>
        <end position="255"/>
    </location>
</feature>
<dbReference type="GO" id="GO:0000462">
    <property type="term" value="P:maturation of SSU-rRNA from tricistronic rRNA transcript (SSU-rRNA, 5.8S rRNA, LSU-rRNA)"/>
    <property type="evidence" value="ECO:0007669"/>
    <property type="project" value="TreeGrafter"/>
</dbReference>
<dbReference type="PANTHER" id="PTHR13237:SF9">
    <property type="entry name" value="NEUROGUIDIN"/>
    <property type="match status" value="1"/>
</dbReference>
<evidence type="ECO:0000313" key="2">
    <source>
        <dbReference type="EMBL" id="KAA8894911.1"/>
    </source>
</evidence>
<evidence type="ECO:0000313" key="3">
    <source>
        <dbReference type="Proteomes" id="UP000326924"/>
    </source>
</evidence>
<organism evidence="2 3">
    <name type="scientific">Sphaerosporella brunnea</name>
    <dbReference type="NCBI Taxonomy" id="1250544"/>
    <lineage>
        <taxon>Eukaryota</taxon>
        <taxon>Fungi</taxon>
        <taxon>Dikarya</taxon>
        <taxon>Ascomycota</taxon>
        <taxon>Pezizomycotina</taxon>
        <taxon>Pezizomycetes</taxon>
        <taxon>Pezizales</taxon>
        <taxon>Pyronemataceae</taxon>
        <taxon>Sphaerosporella</taxon>
    </lineage>
</organism>
<accession>A0A5J5EI50</accession>
<feature type="compositionally biased region" description="Acidic residues" evidence="1">
    <location>
        <begin position="158"/>
        <end position="182"/>
    </location>
</feature>
<protein>
    <recommendedName>
        <fullName evidence="4">Sas10/Utp3/C1D family-domain-containing protein</fullName>
    </recommendedName>
</protein>
<feature type="compositionally biased region" description="Basic and acidic residues" evidence="1">
    <location>
        <begin position="317"/>
        <end position="347"/>
    </location>
</feature>
<reference evidence="2 3" key="1">
    <citation type="submission" date="2019-09" db="EMBL/GenBank/DDBJ databases">
        <title>Draft genome of the ectomycorrhizal ascomycete Sphaerosporella brunnea.</title>
        <authorList>
            <consortium name="DOE Joint Genome Institute"/>
            <person name="Benucci G.M."/>
            <person name="Marozzi G."/>
            <person name="Antonielli L."/>
            <person name="Sanchez S."/>
            <person name="Marco P."/>
            <person name="Wang X."/>
            <person name="Falini L.B."/>
            <person name="Barry K."/>
            <person name="Haridas S."/>
            <person name="Lipzen A."/>
            <person name="Labutti K."/>
            <person name="Grigoriev I.V."/>
            <person name="Murat C."/>
            <person name="Martin F."/>
            <person name="Albertini E."/>
            <person name="Donnini D."/>
            <person name="Bonito G."/>
        </authorList>
    </citation>
    <scope>NUCLEOTIDE SEQUENCE [LARGE SCALE GENOMIC DNA]</scope>
    <source>
        <strain evidence="2 3">Sb_GMNB300</strain>
    </source>
</reference>
<keyword evidence="3" id="KW-1185">Reference proteome</keyword>
<dbReference type="GO" id="GO:0032040">
    <property type="term" value="C:small-subunit processome"/>
    <property type="evidence" value="ECO:0007669"/>
    <property type="project" value="TreeGrafter"/>
</dbReference>
<dbReference type="AlphaFoldDB" id="A0A5J5EI50"/>
<dbReference type="Proteomes" id="UP000326924">
    <property type="component" value="Unassembled WGS sequence"/>
</dbReference>
<feature type="compositionally biased region" description="Basic and acidic residues" evidence="1">
    <location>
        <begin position="361"/>
        <end position="384"/>
    </location>
</feature>
<dbReference type="PANTHER" id="PTHR13237">
    <property type="entry name" value="SOMETHING ABOUT SILENCING PROTEIN 10-RELATED"/>
    <property type="match status" value="1"/>
</dbReference>
<feature type="region of interest" description="Disordered" evidence="1">
    <location>
        <begin position="317"/>
        <end position="392"/>
    </location>
</feature>
<feature type="compositionally biased region" description="Basic and acidic residues" evidence="1">
    <location>
        <begin position="245"/>
        <end position="255"/>
    </location>
</feature>
<comment type="caution">
    <text evidence="2">The sequence shown here is derived from an EMBL/GenBank/DDBJ whole genome shotgun (WGS) entry which is preliminary data.</text>
</comment>
<proteinExistence type="predicted"/>
<dbReference type="InParanoid" id="A0A5J5EI50"/>
<evidence type="ECO:0000256" key="1">
    <source>
        <dbReference type="SAM" id="MobiDB-lite"/>
    </source>
</evidence>
<feature type="compositionally biased region" description="Basic and acidic residues" evidence="1">
    <location>
        <begin position="211"/>
        <end position="220"/>
    </location>
</feature>